<evidence type="ECO:0000256" key="5">
    <source>
        <dbReference type="ARBA" id="ARBA00023199"/>
    </source>
</evidence>
<dbReference type="OrthoDB" id="9808813at2"/>
<keyword evidence="12" id="KW-1185">Reference proteome</keyword>
<keyword evidence="7" id="KW-0742">SOS response</keyword>
<evidence type="ECO:0000259" key="10">
    <source>
        <dbReference type="PROSITE" id="PS50173"/>
    </source>
</evidence>
<organism evidence="11 12">
    <name type="scientific">Neokomagataea tanensis</name>
    <dbReference type="NCBI Taxonomy" id="661191"/>
    <lineage>
        <taxon>Bacteria</taxon>
        <taxon>Pseudomonadati</taxon>
        <taxon>Pseudomonadota</taxon>
        <taxon>Alphaproteobacteria</taxon>
        <taxon>Acetobacterales</taxon>
        <taxon>Acetobacteraceae</taxon>
        <taxon>Neokomagataea</taxon>
    </lineage>
</organism>
<dbReference type="Proteomes" id="UP000317214">
    <property type="component" value="Chromosome"/>
</dbReference>
<name>A0A4Y6VAU9_9PROT</name>
<dbReference type="PANTHER" id="PTHR11076:SF34">
    <property type="entry name" value="PROTEIN UMUC"/>
    <property type="match status" value="1"/>
</dbReference>
<evidence type="ECO:0000256" key="9">
    <source>
        <dbReference type="ARBA" id="ARBA00049244"/>
    </source>
</evidence>
<dbReference type="InterPro" id="IPR050116">
    <property type="entry name" value="DNA_polymerase-Y"/>
</dbReference>
<keyword evidence="5" id="KW-0741">SOS mutagenesis</keyword>
<comment type="similarity">
    <text evidence="1">Belongs to the DNA polymerase type-Y family.</text>
</comment>
<dbReference type="SUPFAM" id="SSF56672">
    <property type="entry name" value="DNA/RNA polymerases"/>
    <property type="match status" value="1"/>
</dbReference>
<dbReference type="GO" id="GO:0003887">
    <property type="term" value="F:DNA-directed DNA polymerase activity"/>
    <property type="evidence" value="ECO:0007669"/>
    <property type="project" value="UniProtKB-EC"/>
</dbReference>
<dbReference type="GO" id="GO:0005829">
    <property type="term" value="C:cytosol"/>
    <property type="evidence" value="ECO:0007669"/>
    <property type="project" value="TreeGrafter"/>
</dbReference>
<evidence type="ECO:0000256" key="4">
    <source>
        <dbReference type="ARBA" id="ARBA00022763"/>
    </source>
</evidence>
<comment type="catalytic activity">
    <reaction evidence="9">
        <text>DNA(n) + a 2'-deoxyribonucleoside 5'-triphosphate = DNA(n+1) + diphosphate</text>
        <dbReference type="Rhea" id="RHEA:22508"/>
        <dbReference type="Rhea" id="RHEA-COMP:17339"/>
        <dbReference type="Rhea" id="RHEA-COMP:17340"/>
        <dbReference type="ChEBI" id="CHEBI:33019"/>
        <dbReference type="ChEBI" id="CHEBI:61560"/>
        <dbReference type="ChEBI" id="CHEBI:173112"/>
        <dbReference type="EC" id="2.7.7.7"/>
    </reaction>
</comment>
<sequence length="391" mass="43849">MLAGGVCIVLPIPHNSEAKVLGVKMGEPWHIARQRPEVRSVAWYSSNYALYADMSRRMYEVLQDHVPTVEPYSIDEMFLDLDALPGDLHERCAEIRDAVWCHAKIPTCIGWGPTKTIAKLANGLAKSSMRFGGLCDLTNVQIRQEWYAVTSIEEVWGIGRKTVKKLQMMGVQTIADFVELDPKVARKLLTVVGARVQAELKGQSCLALSDVASARKSIASTRTFGRLLTEWNEIREALACYATRAAEKLRSENLEAAHISVFLQTNPNSSDPKYYKHIGGNIEPTSDTRDLIQHAAVFGKAAWLPHYRYFKAGVILTDLRPMGMQSELFMKRQPETSKMAMKIMDHINARFGTGTLRASSIGIKQNWIPRSAFRSGRYTTCISEIIKAKSW</sequence>
<dbReference type="Pfam" id="PF00817">
    <property type="entry name" value="IMS"/>
    <property type="match status" value="1"/>
</dbReference>
<comment type="function">
    <text evidence="8">Poorly processive, error-prone DNA polymerase involved in untargeted mutagenesis. Copies undamaged DNA at stalled replication forks, which arise in vivo from mismatched or misaligned primer ends. These misaligned primers can be extended by PolIV. Exhibits no 3'-5' exonuclease (proofreading) activity. May be involved in translesional synthesis, in conjunction with the beta clamp from PolIII.</text>
</comment>
<keyword evidence="6" id="KW-0234">DNA repair</keyword>
<dbReference type="InterPro" id="IPR043128">
    <property type="entry name" value="Rev_trsase/Diguanyl_cyclase"/>
</dbReference>
<dbReference type="GO" id="GO:0009432">
    <property type="term" value="P:SOS response"/>
    <property type="evidence" value="ECO:0007669"/>
    <property type="project" value="UniProtKB-KW"/>
</dbReference>
<dbReference type="Gene3D" id="1.10.150.20">
    <property type="entry name" value="5' to 3' exonuclease, C-terminal subdomain"/>
    <property type="match status" value="1"/>
</dbReference>
<gene>
    <name evidence="11" type="ORF">D5366_10935</name>
</gene>
<dbReference type="CDD" id="cd01700">
    <property type="entry name" value="PolY_Pol_V_umuC"/>
    <property type="match status" value="1"/>
</dbReference>
<dbReference type="EC" id="2.7.7.7" evidence="3"/>
<dbReference type="GO" id="GO:0003684">
    <property type="term" value="F:damaged DNA binding"/>
    <property type="evidence" value="ECO:0007669"/>
    <property type="project" value="InterPro"/>
</dbReference>
<evidence type="ECO:0000313" key="11">
    <source>
        <dbReference type="EMBL" id="QDH25646.1"/>
    </source>
</evidence>
<dbReference type="Pfam" id="PF13438">
    <property type="entry name" value="DUF4113"/>
    <property type="match status" value="1"/>
</dbReference>
<dbReference type="InterPro" id="IPR001126">
    <property type="entry name" value="UmuC"/>
</dbReference>
<dbReference type="EMBL" id="CP032485">
    <property type="protein sequence ID" value="QDH25646.1"/>
    <property type="molecule type" value="Genomic_DNA"/>
</dbReference>
<evidence type="ECO:0000256" key="6">
    <source>
        <dbReference type="ARBA" id="ARBA00023204"/>
    </source>
</evidence>
<evidence type="ECO:0000256" key="1">
    <source>
        <dbReference type="ARBA" id="ARBA00010945"/>
    </source>
</evidence>
<evidence type="ECO:0000256" key="7">
    <source>
        <dbReference type="ARBA" id="ARBA00023236"/>
    </source>
</evidence>
<feature type="domain" description="UmuC" evidence="10">
    <location>
        <begin position="15"/>
        <end position="159"/>
    </location>
</feature>
<dbReference type="KEGG" id="ntn:D5366_10935"/>
<dbReference type="PANTHER" id="PTHR11076">
    <property type="entry name" value="DNA REPAIR POLYMERASE UMUC / TRANSFERASE FAMILY MEMBER"/>
    <property type="match status" value="1"/>
</dbReference>
<comment type="subunit">
    <text evidence="2">Monomer.</text>
</comment>
<evidence type="ECO:0000256" key="8">
    <source>
        <dbReference type="ARBA" id="ARBA00025589"/>
    </source>
</evidence>
<dbReference type="InterPro" id="IPR017961">
    <property type="entry name" value="DNA_pol_Y-fam_little_finger"/>
</dbReference>
<keyword evidence="4" id="KW-0227">DNA damage</keyword>
<evidence type="ECO:0000313" key="12">
    <source>
        <dbReference type="Proteomes" id="UP000317214"/>
    </source>
</evidence>
<evidence type="ECO:0000256" key="3">
    <source>
        <dbReference type="ARBA" id="ARBA00012417"/>
    </source>
</evidence>
<dbReference type="AlphaFoldDB" id="A0A4Y6VAU9"/>
<protein>
    <recommendedName>
        <fullName evidence="3">DNA-directed DNA polymerase</fullName>
        <ecNumber evidence="3">2.7.7.7</ecNumber>
    </recommendedName>
</protein>
<proteinExistence type="inferred from homology"/>
<dbReference type="Gene3D" id="3.30.70.270">
    <property type="match status" value="1"/>
</dbReference>
<dbReference type="Pfam" id="PF11799">
    <property type="entry name" value="IMS_C"/>
    <property type="match status" value="1"/>
</dbReference>
<dbReference type="GO" id="GO:0042276">
    <property type="term" value="P:error-prone translesion synthesis"/>
    <property type="evidence" value="ECO:0007669"/>
    <property type="project" value="TreeGrafter"/>
</dbReference>
<dbReference type="GO" id="GO:0006281">
    <property type="term" value="P:DNA repair"/>
    <property type="evidence" value="ECO:0007669"/>
    <property type="project" value="UniProtKB-KW"/>
</dbReference>
<dbReference type="InterPro" id="IPR043502">
    <property type="entry name" value="DNA/RNA_pol_sf"/>
</dbReference>
<dbReference type="Gene3D" id="3.30.1490.100">
    <property type="entry name" value="DNA polymerase, Y-family, little finger domain"/>
    <property type="match status" value="1"/>
</dbReference>
<dbReference type="PROSITE" id="PS50173">
    <property type="entry name" value="UMUC"/>
    <property type="match status" value="1"/>
</dbReference>
<reference evidence="11 12" key="1">
    <citation type="submission" date="2018-09" db="EMBL/GenBank/DDBJ databases">
        <title>The complete genome sequence of Neokomagataea tanensis NBRC 106556(T).</title>
        <authorList>
            <person name="Chua K.-O."/>
            <person name="See-Too W.-S."/>
            <person name="Hong K.-W."/>
            <person name="Yin W.-F."/>
            <person name="Chan K.-G."/>
        </authorList>
    </citation>
    <scope>NUCLEOTIDE SEQUENCE [LARGE SCALE GENOMIC DNA]</scope>
    <source>
        <strain evidence="12">AH13 \ NBRC 106556</strain>
    </source>
</reference>
<accession>A0A4Y6VAU9</accession>
<dbReference type="InterPro" id="IPR036775">
    <property type="entry name" value="DNA_pol_Y-fam_lit_finger_sf"/>
</dbReference>
<evidence type="ECO:0000256" key="2">
    <source>
        <dbReference type="ARBA" id="ARBA00011245"/>
    </source>
</evidence>
<dbReference type="InterPro" id="IPR025188">
    <property type="entry name" value="DUF4113"/>
</dbReference>